<dbReference type="Pfam" id="PF13863">
    <property type="entry name" value="DUF4200"/>
    <property type="match status" value="1"/>
</dbReference>
<feature type="compositionally biased region" description="Basic and acidic residues" evidence="3">
    <location>
        <begin position="154"/>
        <end position="165"/>
    </location>
</feature>
<dbReference type="Proteomes" id="UP001174909">
    <property type="component" value="Unassembled WGS sequence"/>
</dbReference>
<comment type="caution">
    <text evidence="5">The sequence shown here is derived from an EMBL/GenBank/DDBJ whole genome shotgun (WGS) entry which is preliminary data.</text>
</comment>
<feature type="compositionally biased region" description="Basic and acidic residues" evidence="3">
    <location>
        <begin position="73"/>
        <end position="86"/>
    </location>
</feature>
<dbReference type="EMBL" id="CASHTH010002909">
    <property type="protein sequence ID" value="CAI8036949.1"/>
    <property type="molecule type" value="Genomic_DNA"/>
</dbReference>
<evidence type="ECO:0000256" key="3">
    <source>
        <dbReference type="SAM" id="MobiDB-lite"/>
    </source>
</evidence>
<dbReference type="AlphaFoldDB" id="A0AA35SWN7"/>
<evidence type="ECO:0000256" key="2">
    <source>
        <dbReference type="SAM" id="Coils"/>
    </source>
</evidence>
<dbReference type="PANTHER" id="PTHR21683:SF3">
    <property type="entry name" value="CILIA AND FLAGELLA ASSOCIATED PROTEIN 100"/>
    <property type="match status" value="1"/>
</dbReference>
<accession>A0AA35SWN7</accession>
<feature type="region of interest" description="Disordered" evidence="3">
    <location>
        <begin position="1"/>
        <end position="165"/>
    </location>
</feature>
<keyword evidence="5" id="KW-0969">Cilium</keyword>
<proteinExistence type="predicted"/>
<name>A0AA35SWN7_GEOBA</name>
<feature type="compositionally biased region" description="Basic and acidic residues" evidence="3">
    <location>
        <begin position="98"/>
        <end position="123"/>
    </location>
</feature>
<sequence length="580" mass="66011">MATVTAPSPSSMPLNKSGKREPTDLLSNLHPSPSAGLAVSHQAGNSAFRSSLAKHVPLPPIPTAPQGPNTAEGETREKDGRAERRNPFLMPPESELFTLRERQRREAREQRAEQRKLKVHEKSTYTSRLNAKNAALRKTVMSPPPESGAGGRGTGRDEGEERGVSEDTDFLLTTTRDRRLEKEDITSYVNRKREMFLVQYALGVKRDEIRKLEEIAMAEEQKLVAAERYLKESAEMFDEFVKENDKNASEAVRMAEAATKAKLEKTSEIKRLNSQLMAIKNEISRNNETLAELRSCQTFLHSLSPQEWQDKVRAADKKARKSVEIAEDGPLPERGGAGRTPLVRVTDEECRLFFTSPSQLLQLFSELEEQNLSLIQNSQETEELLEDLRQTHKETGHTLNTQIHNLKRQVDLLMRAIELEEEKGSDLEMNSKLLSYGEYRADDQEQMLAEMNKKVASVYAKCIGPNEANISSLNMLTAIEGCLEQLFETIETLPADKVEAAEKLKDKERRMRLRAEKMAEQRLYQELKLRRMQERATGGPAKTRGRKVMYRSEPPVMKKKQTTSKAEKEKEEEEMLYFFT</sequence>
<reference evidence="5" key="1">
    <citation type="submission" date="2023-03" db="EMBL/GenBank/DDBJ databases">
        <authorList>
            <person name="Steffen K."/>
            <person name="Cardenas P."/>
        </authorList>
    </citation>
    <scope>NUCLEOTIDE SEQUENCE</scope>
</reference>
<keyword evidence="6" id="KW-1185">Reference proteome</keyword>
<feature type="coiled-coil region" evidence="2">
    <location>
        <begin position="501"/>
        <end position="530"/>
    </location>
</feature>
<gene>
    <name evidence="5" type="ORF">GBAR_LOCUS20693</name>
</gene>
<feature type="compositionally biased region" description="Polar residues" evidence="3">
    <location>
        <begin position="1"/>
        <end position="14"/>
    </location>
</feature>
<dbReference type="GO" id="GO:0005856">
    <property type="term" value="C:cytoskeleton"/>
    <property type="evidence" value="ECO:0007669"/>
    <property type="project" value="UniProtKB-ARBA"/>
</dbReference>
<evidence type="ECO:0000313" key="6">
    <source>
        <dbReference type="Proteomes" id="UP001174909"/>
    </source>
</evidence>
<evidence type="ECO:0000259" key="4">
    <source>
        <dbReference type="Pfam" id="PF13863"/>
    </source>
</evidence>
<dbReference type="PANTHER" id="PTHR21683">
    <property type="entry name" value="COILED-COIL DOMAIN-CONTAINING PROTEIN 42 LIKE-2-LIKE-RELATED"/>
    <property type="match status" value="1"/>
</dbReference>
<keyword evidence="5" id="KW-0282">Flagellum</keyword>
<feature type="coiled-coil region" evidence="2">
    <location>
        <begin position="364"/>
        <end position="423"/>
    </location>
</feature>
<keyword evidence="1 2" id="KW-0175">Coiled coil</keyword>
<evidence type="ECO:0000256" key="1">
    <source>
        <dbReference type="ARBA" id="ARBA00023054"/>
    </source>
</evidence>
<organism evidence="5 6">
    <name type="scientific">Geodia barretti</name>
    <name type="common">Barrett's horny sponge</name>
    <dbReference type="NCBI Taxonomy" id="519541"/>
    <lineage>
        <taxon>Eukaryota</taxon>
        <taxon>Metazoa</taxon>
        <taxon>Porifera</taxon>
        <taxon>Demospongiae</taxon>
        <taxon>Heteroscleromorpha</taxon>
        <taxon>Tetractinellida</taxon>
        <taxon>Astrophorina</taxon>
        <taxon>Geodiidae</taxon>
        <taxon>Geodia</taxon>
    </lineage>
</organism>
<dbReference type="InterPro" id="IPR025252">
    <property type="entry name" value="DUF4200"/>
</dbReference>
<keyword evidence="5" id="KW-0966">Cell projection</keyword>
<dbReference type="InterPro" id="IPR051147">
    <property type="entry name" value="CFAP_domain-containing"/>
</dbReference>
<feature type="domain" description="DUF4200" evidence="4">
    <location>
        <begin position="188"/>
        <end position="305"/>
    </location>
</feature>
<feature type="coiled-coil region" evidence="2">
    <location>
        <begin position="255"/>
        <end position="289"/>
    </location>
</feature>
<protein>
    <submittedName>
        <fullName evidence="5">Cilia- and flagella-associated protein 100</fullName>
    </submittedName>
</protein>
<feature type="region of interest" description="Disordered" evidence="3">
    <location>
        <begin position="533"/>
        <end position="572"/>
    </location>
</feature>
<evidence type="ECO:0000313" key="5">
    <source>
        <dbReference type="EMBL" id="CAI8036949.1"/>
    </source>
</evidence>